<proteinExistence type="inferred from homology"/>
<feature type="transmembrane region" description="Helical" evidence="10">
    <location>
        <begin position="348"/>
        <end position="372"/>
    </location>
</feature>
<gene>
    <name evidence="12" type="ORF">PHAECO_LOCUS10496</name>
</gene>
<dbReference type="AlphaFoldDB" id="A0A9P0DRH3"/>
<dbReference type="Proteomes" id="UP001153737">
    <property type="component" value="Chromosome 6"/>
</dbReference>
<evidence type="ECO:0000256" key="8">
    <source>
        <dbReference type="RuleBase" id="RU003346"/>
    </source>
</evidence>
<dbReference type="InterPro" id="IPR020846">
    <property type="entry name" value="MFS_dom"/>
</dbReference>
<feature type="transmembrane region" description="Helical" evidence="10">
    <location>
        <begin position="246"/>
        <end position="271"/>
    </location>
</feature>
<keyword evidence="6" id="KW-0325">Glycoprotein</keyword>
<evidence type="ECO:0000256" key="3">
    <source>
        <dbReference type="ARBA" id="ARBA00022692"/>
    </source>
</evidence>
<keyword evidence="9" id="KW-0175">Coiled coil</keyword>
<feature type="transmembrane region" description="Helical" evidence="10">
    <location>
        <begin position="55"/>
        <end position="74"/>
    </location>
</feature>
<feature type="domain" description="Major facilitator superfamily (MFS) profile" evidence="11">
    <location>
        <begin position="11"/>
        <end position="439"/>
    </location>
</feature>
<dbReference type="NCBIfam" id="TIGR00879">
    <property type="entry name" value="SP"/>
    <property type="match status" value="1"/>
</dbReference>
<protein>
    <recommendedName>
        <fullName evidence="11">Major facilitator superfamily (MFS) profile domain-containing protein</fullName>
    </recommendedName>
</protein>
<dbReference type="InterPro" id="IPR003663">
    <property type="entry name" value="Sugar/inositol_transpt"/>
</dbReference>
<dbReference type="PROSITE" id="PS00217">
    <property type="entry name" value="SUGAR_TRANSPORT_2"/>
    <property type="match status" value="1"/>
</dbReference>
<dbReference type="InterPro" id="IPR036259">
    <property type="entry name" value="MFS_trans_sf"/>
</dbReference>
<keyword evidence="3 10" id="KW-0812">Transmembrane</keyword>
<keyword evidence="8" id="KW-0813">Transport</keyword>
<dbReference type="EMBL" id="OU896712">
    <property type="protein sequence ID" value="CAH1173801.1"/>
    <property type="molecule type" value="Genomic_DNA"/>
</dbReference>
<organism evidence="12 13">
    <name type="scientific">Phaedon cochleariae</name>
    <name type="common">Mustard beetle</name>
    <dbReference type="NCBI Taxonomy" id="80249"/>
    <lineage>
        <taxon>Eukaryota</taxon>
        <taxon>Metazoa</taxon>
        <taxon>Ecdysozoa</taxon>
        <taxon>Arthropoda</taxon>
        <taxon>Hexapoda</taxon>
        <taxon>Insecta</taxon>
        <taxon>Pterygota</taxon>
        <taxon>Neoptera</taxon>
        <taxon>Endopterygota</taxon>
        <taxon>Coleoptera</taxon>
        <taxon>Polyphaga</taxon>
        <taxon>Cucujiformia</taxon>
        <taxon>Chrysomeloidea</taxon>
        <taxon>Chrysomelidae</taxon>
        <taxon>Chrysomelinae</taxon>
        <taxon>Chrysomelini</taxon>
        <taxon>Phaedon</taxon>
    </lineage>
</organism>
<evidence type="ECO:0000256" key="6">
    <source>
        <dbReference type="ARBA" id="ARBA00023180"/>
    </source>
</evidence>
<comment type="similarity">
    <text evidence="7">Belongs to the major facilitator superfamily. Sugar transporter (TC 2.A.1.1) family. Trehalose transporter subfamily.</text>
</comment>
<feature type="transmembrane region" description="Helical" evidence="10">
    <location>
        <begin position="86"/>
        <end position="104"/>
    </location>
</feature>
<feature type="transmembrane region" description="Helical" evidence="10">
    <location>
        <begin position="417"/>
        <end position="436"/>
    </location>
</feature>
<evidence type="ECO:0000256" key="2">
    <source>
        <dbReference type="ARBA" id="ARBA00022475"/>
    </source>
</evidence>
<sequence length="461" mass="50574">MLPIKLYDPVYASVLAVGLLAFNIGASLTWSSPVGPKLRNDTTTPFDQPITMTEVSWMSSLMTLGGAVGSLIFVHLVNAIGRRKTLLSLGVPLFIAYVLMATVQKAEVYYAARILIGLAAGGIFTVGPLYCGEISSKANRGILNSIMSCGTNLGVLFSYAVGPWMGVVAFNCLLGVFPLIFLACFFFVGEETAHFYLVNNKEELGRHALKKHRSASDNVEEELQQIKRKKEETQGKVLSTLKSGPFIKAMIISVGLLIAQQMSGINAFLMYSQNIFFMAGSNLDPAICSIIVGLVQFGSNVTFTFFVDRFGRKTILRFAALSLALCEIPLGVYCYLSDEGVDVNAVRFLPILLFTLFILAYNHGFGPLPWILLSEVFPTNVKTIAFSIATCINWTLAFLITKYFSTFVESIGLGPTFWLFGASCIAALIFIHIFVLETKGKTLEEIQDDLEKLVYCQASEM</sequence>
<evidence type="ECO:0000313" key="12">
    <source>
        <dbReference type="EMBL" id="CAH1173801.1"/>
    </source>
</evidence>
<comment type="subcellular location">
    <subcellularLocation>
        <location evidence="1">Cell membrane</location>
        <topology evidence="1">Multi-pass membrane protein</topology>
    </subcellularLocation>
</comment>
<keyword evidence="2" id="KW-1003">Cell membrane</keyword>
<dbReference type="Pfam" id="PF00083">
    <property type="entry name" value="Sugar_tr"/>
    <property type="match status" value="1"/>
</dbReference>
<evidence type="ECO:0000256" key="9">
    <source>
        <dbReference type="SAM" id="Coils"/>
    </source>
</evidence>
<feature type="transmembrane region" description="Helical" evidence="10">
    <location>
        <begin position="110"/>
        <end position="130"/>
    </location>
</feature>
<evidence type="ECO:0000259" key="11">
    <source>
        <dbReference type="PROSITE" id="PS50850"/>
    </source>
</evidence>
<keyword evidence="5 10" id="KW-0472">Membrane</keyword>
<dbReference type="GO" id="GO:0022857">
    <property type="term" value="F:transmembrane transporter activity"/>
    <property type="evidence" value="ECO:0007669"/>
    <property type="project" value="InterPro"/>
</dbReference>
<dbReference type="InterPro" id="IPR050549">
    <property type="entry name" value="MFS_Trehalose_Transporter"/>
</dbReference>
<accession>A0A9P0DRH3</accession>
<name>A0A9P0DRH3_PHACE</name>
<dbReference type="GO" id="GO:0005886">
    <property type="term" value="C:plasma membrane"/>
    <property type="evidence" value="ECO:0007669"/>
    <property type="project" value="UniProtKB-SubCell"/>
</dbReference>
<feature type="transmembrane region" description="Helical" evidence="10">
    <location>
        <begin position="384"/>
        <end position="405"/>
    </location>
</feature>
<dbReference type="SUPFAM" id="SSF103473">
    <property type="entry name" value="MFS general substrate transporter"/>
    <property type="match status" value="1"/>
</dbReference>
<dbReference type="PANTHER" id="PTHR48021">
    <property type="match status" value="1"/>
</dbReference>
<keyword evidence="13" id="KW-1185">Reference proteome</keyword>
<evidence type="ECO:0000313" key="13">
    <source>
        <dbReference type="Proteomes" id="UP001153737"/>
    </source>
</evidence>
<evidence type="ECO:0000256" key="7">
    <source>
        <dbReference type="ARBA" id="ARBA00024348"/>
    </source>
</evidence>
<keyword evidence="4 10" id="KW-1133">Transmembrane helix</keyword>
<evidence type="ECO:0000256" key="4">
    <source>
        <dbReference type="ARBA" id="ARBA00022989"/>
    </source>
</evidence>
<evidence type="ECO:0000256" key="5">
    <source>
        <dbReference type="ARBA" id="ARBA00023136"/>
    </source>
</evidence>
<reference evidence="12" key="1">
    <citation type="submission" date="2022-01" db="EMBL/GenBank/DDBJ databases">
        <authorList>
            <person name="King R."/>
        </authorList>
    </citation>
    <scope>NUCLEOTIDE SEQUENCE</scope>
</reference>
<evidence type="ECO:0000256" key="1">
    <source>
        <dbReference type="ARBA" id="ARBA00004651"/>
    </source>
</evidence>
<dbReference type="PANTHER" id="PTHR48021:SF47">
    <property type="entry name" value="GH17672P"/>
    <property type="match status" value="1"/>
</dbReference>
<feature type="coiled-coil region" evidence="9">
    <location>
        <begin position="209"/>
        <end position="236"/>
    </location>
</feature>
<dbReference type="InterPro" id="IPR005828">
    <property type="entry name" value="MFS_sugar_transport-like"/>
</dbReference>
<feature type="transmembrane region" description="Helical" evidence="10">
    <location>
        <begin position="318"/>
        <end position="336"/>
    </location>
</feature>
<evidence type="ECO:0000256" key="10">
    <source>
        <dbReference type="SAM" id="Phobius"/>
    </source>
</evidence>
<dbReference type="Gene3D" id="1.20.1250.20">
    <property type="entry name" value="MFS general substrate transporter like domains"/>
    <property type="match status" value="1"/>
</dbReference>
<dbReference type="PRINTS" id="PR00171">
    <property type="entry name" value="SUGRTRNSPORT"/>
</dbReference>
<dbReference type="PROSITE" id="PS50850">
    <property type="entry name" value="MFS"/>
    <property type="match status" value="1"/>
</dbReference>
<feature type="transmembrane region" description="Helical" evidence="10">
    <location>
        <begin position="167"/>
        <end position="188"/>
    </location>
</feature>
<feature type="transmembrane region" description="Helical" evidence="10">
    <location>
        <begin position="142"/>
        <end position="161"/>
    </location>
</feature>
<feature type="transmembrane region" description="Helical" evidence="10">
    <location>
        <begin position="283"/>
        <end position="306"/>
    </location>
</feature>
<dbReference type="InterPro" id="IPR005829">
    <property type="entry name" value="Sugar_transporter_CS"/>
</dbReference>
<dbReference type="FunFam" id="1.20.1250.20:FF:000055">
    <property type="entry name" value="Facilitated trehalose transporter Tret1-2 homolog"/>
    <property type="match status" value="1"/>
</dbReference>
<dbReference type="OrthoDB" id="4142200at2759"/>
<reference evidence="12" key="2">
    <citation type="submission" date="2022-10" db="EMBL/GenBank/DDBJ databases">
        <authorList>
            <consortium name="ENA_rothamsted_submissions"/>
            <consortium name="culmorum"/>
            <person name="King R."/>
        </authorList>
    </citation>
    <scope>NUCLEOTIDE SEQUENCE</scope>
</reference>